<keyword evidence="3" id="KW-1185">Reference proteome</keyword>
<evidence type="ECO:0000313" key="3">
    <source>
        <dbReference type="Proteomes" id="UP000515819"/>
    </source>
</evidence>
<gene>
    <name evidence="2" type="ORF">H9Q76_03555</name>
</gene>
<accession>A0A7G9FP87</accession>
<sequence length="449" mass="52016">MYVNNSVYKNFEKKEKNLKDAKRSFLDELKLKEEKARQVDASLDEIITKQNKEMDIKLEGVKGTLEDELSSLDTEIRLNIGRMNVENKQKIDAIKAELSQVKWDVDNVNRKVEKVTKEINDRFAEIQKKLKTNEEKALVYKISLKDCFDKMKKLYGELLLPNEVNEIGESIRFIQEDIKGESYEAAIALAQKKIVDATRYYAELEIKNEQFKSLCNKIRSVEEQINQYADIPYEEMASNDGSVPEEENVKYWSDGVHKILIENYNVITADEVNYEKQMDIEGLQRSYDLLNKLLEDFQACLDYALRRAEDFNALISIAETLTNIMESEGWTETGSKFVDGDYRKNYIGEFDNGAGQDAVLEVLSCRNVNKVRLRNGKTEYQTGDIEFVLNLYGYSEEGARIVWEEIISKFNGGGVTKYEPKGKESMYEEYEALREKRINNMKQVLSLDV</sequence>
<dbReference type="RefSeq" id="WP_249321636.1">
    <property type="nucleotide sequence ID" value="NZ_CP060632.1"/>
</dbReference>
<evidence type="ECO:0000256" key="1">
    <source>
        <dbReference type="SAM" id="Coils"/>
    </source>
</evidence>
<dbReference type="EMBL" id="CP060632">
    <property type="protein sequence ID" value="QNM00369.1"/>
    <property type="molecule type" value="Genomic_DNA"/>
</dbReference>
<protein>
    <submittedName>
        <fullName evidence="2">Uncharacterized protein</fullName>
    </submittedName>
</protein>
<dbReference type="Proteomes" id="UP000515819">
    <property type="component" value="Chromosome"/>
</dbReference>
<evidence type="ECO:0000313" key="2">
    <source>
        <dbReference type="EMBL" id="QNM00369.1"/>
    </source>
</evidence>
<name>A0A7G9FP87_9FIRM</name>
<keyword evidence="1" id="KW-0175">Coiled coil</keyword>
<dbReference type="KEGG" id="wcp:H9Q76_03555"/>
<reference evidence="2 3" key="1">
    <citation type="submission" date="2020-08" db="EMBL/GenBank/DDBJ databases">
        <authorList>
            <person name="Liu C."/>
            <person name="Sun Q."/>
        </authorList>
    </citation>
    <scope>NUCLEOTIDE SEQUENCE [LARGE SCALE GENOMIC DNA]</scope>
    <source>
        <strain evidence="2 3">NSJ-4</strain>
    </source>
</reference>
<feature type="coiled-coil region" evidence="1">
    <location>
        <begin position="91"/>
        <end position="118"/>
    </location>
</feature>
<organism evidence="2 3">
    <name type="scientific">Wujia chipingensis</name>
    <dbReference type="NCBI Taxonomy" id="2763670"/>
    <lineage>
        <taxon>Bacteria</taxon>
        <taxon>Bacillati</taxon>
        <taxon>Bacillota</taxon>
        <taxon>Clostridia</taxon>
        <taxon>Lachnospirales</taxon>
        <taxon>Lachnospiraceae</taxon>
        <taxon>Wujia</taxon>
    </lineage>
</organism>
<proteinExistence type="predicted"/>
<dbReference type="AlphaFoldDB" id="A0A7G9FP87"/>